<dbReference type="Proteomes" id="UP000188268">
    <property type="component" value="Unassembled WGS sequence"/>
</dbReference>
<evidence type="ECO:0000313" key="1">
    <source>
        <dbReference type="EMBL" id="OMO50507.1"/>
    </source>
</evidence>
<evidence type="ECO:0000313" key="2">
    <source>
        <dbReference type="Proteomes" id="UP000188268"/>
    </source>
</evidence>
<reference evidence="1 2" key="1">
    <citation type="submission" date="2013-09" db="EMBL/GenBank/DDBJ databases">
        <title>Corchorus capsularis genome sequencing.</title>
        <authorList>
            <person name="Alam M."/>
            <person name="Haque M.S."/>
            <person name="Islam M.S."/>
            <person name="Emdad E.M."/>
            <person name="Islam M.M."/>
            <person name="Ahmed B."/>
            <person name="Halim A."/>
            <person name="Hossen Q.M.M."/>
            <person name="Hossain M.Z."/>
            <person name="Ahmed R."/>
            <person name="Khan M.M."/>
            <person name="Islam R."/>
            <person name="Rashid M.M."/>
            <person name="Khan S.A."/>
            <person name="Rahman M.S."/>
            <person name="Alam M."/>
        </authorList>
    </citation>
    <scope>NUCLEOTIDE SEQUENCE [LARGE SCALE GENOMIC DNA]</scope>
    <source>
        <strain evidence="2">cv. CVL-1</strain>
        <tissue evidence="1">Whole seedling</tissue>
    </source>
</reference>
<keyword evidence="2" id="KW-1185">Reference proteome</keyword>
<name>A0A1R3FXC7_COCAP</name>
<protein>
    <submittedName>
        <fullName evidence="1">Uncharacterized protein</fullName>
    </submittedName>
</protein>
<proteinExistence type="predicted"/>
<dbReference type="AlphaFoldDB" id="A0A1R3FXC7"/>
<comment type="caution">
    <text evidence="1">The sequence shown here is derived from an EMBL/GenBank/DDBJ whole genome shotgun (WGS) entry which is preliminary data.</text>
</comment>
<organism evidence="1 2">
    <name type="scientific">Corchorus capsularis</name>
    <name type="common">Jute</name>
    <dbReference type="NCBI Taxonomy" id="210143"/>
    <lineage>
        <taxon>Eukaryota</taxon>
        <taxon>Viridiplantae</taxon>
        <taxon>Streptophyta</taxon>
        <taxon>Embryophyta</taxon>
        <taxon>Tracheophyta</taxon>
        <taxon>Spermatophyta</taxon>
        <taxon>Magnoliopsida</taxon>
        <taxon>eudicotyledons</taxon>
        <taxon>Gunneridae</taxon>
        <taxon>Pentapetalae</taxon>
        <taxon>rosids</taxon>
        <taxon>malvids</taxon>
        <taxon>Malvales</taxon>
        <taxon>Malvaceae</taxon>
        <taxon>Grewioideae</taxon>
        <taxon>Apeibeae</taxon>
        <taxon>Corchorus</taxon>
    </lineage>
</organism>
<dbReference type="Gramene" id="OMO50507">
    <property type="protein sequence ID" value="OMO50507"/>
    <property type="gene ID" value="CCACVL1_30398"/>
</dbReference>
<gene>
    <name evidence="1" type="ORF">CCACVL1_30398</name>
</gene>
<accession>A0A1R3FXC7</accession>
<sequence>MQKAVVCNDQTQYKAASGDTKTVYQKAAKSLPKVKAHSPISE</sequence>
<dbReference type="EMBL" id="AWWV01016129">
    <property type="protein sequence ID" value="OMO50507.1"/>
    <property type="molecule type" value="Genomic_DNA"/>
</dbReference>